<comment type="caution">
    <text evidence="1">The sequence shown here is derived from an EMBL/GenBank/DDBJ whole genome shotgun (WGS) entry which is preliminary data.</text>
</comment>
<reference evidence="1 2" key="1">
    <citation type="submission" date="2016-12" db="EMBL/GenBank/DDBJ databases">
        <title>Bacillus phylogenomics.</title>
        <authorList>
            <person name="Dunlap C."/>
        </authorList>
    </citation>
    <scope>NUCLEOTIDE SEQUENCE [LARGE SCALE GENOMIC DNA]</scope>
    <source>
        <strain evidence="1 2">NRRL B-41327</strain>
    </source>
</reference>
<sequence>MSEDLHKIESKSGRAVSYQLGYIVTIIMPEAKPPSLLQAFFCGFFRFEILEKLLNFWFFLYKMKYNAYITRKGRRRASM</sequence>
<evidence type="ECO:0000313" key="2">
    <source>
        <dbReference type="Proteomes" id="UP000187046"/>
    </source>
</evidence>
<gene>
    <name evidence="1" type="ORF">BTA31_14325</name>
</gene>
<organism evidence="1 2">
    <name type="scientific">Bacillus haynesii</name>
    <dbReference type="NCBI Taxonomy" id="1925021"/>
    <lineage>
        <taxon>Bacteria</taxon>
        <taxon>Bacillati</taxon>
        <taxon>Bacillota</taxon>
        <taxon>Bacilli</taxon>
        <taxon>Bacillales</taxon>
        <taxon>Bacillaceae</taxon>
        <taxon>Bacillus</taxon>
    </lineage>
</organism>
<proteinExistence type="predicted"/>
<dbReference type="Proteomes" id="UP000187046">
    <property type="component" value="Unassembled WGS sequence"/>
</dbReference>
<evidence type="ECO:0000313" key="1">
    <source>
        <dbReference type="EMBL" id="OMI26772.1"/>
    </source>
</evidence>
<dbReference type="EMBL" id="MRBL01000016">
    <property type="protein sequence ID" value="OMI26772.1"/>
    <property type="molecule type" value="Genomic_DNA"/>
</dbReference>
<name>A0ABX3I215_9BACI</name>
<accession>A0ABX3I215</accession>
<keyword evidence="2" id="KW-1185">Reference proteome</keyword>
<protein>
    <submittedName>
        <fullName evidence="1">Uncharacterized protein</fullName>
    </submittedName>
</protein>